<organism evidence="1 2">
    <name type="scientific">Anoxybacillus kestanbolensis</name>
    <dbReference type="NCBI Taxonomy" id="227476"/>
    <lineage>
        <taxon>Bacteria</taxon>
        <taxon>Bacillati</taxon>
        <taxon>Bacillota</taxon>
        <taxon>Bacilli</taxon>
        <taxon>Bacillales</taxon>
        <taxon>Anoxybacillaceae</taxon>
        <taxon>Anoxybacillus</taxon>
    </lineage>
</organism>
<keyword evidence="2" id="KW-1185">Reference proteome</keyword>
<evidence type="ECO:0000313" key="2">
    <source>
        <dbReference type="Proteomes" id="UP000188458"/>
    </source>
</evidence>
<protein>
    <submittedName>
        <fullName evidence="1">Uncharacterized protein</fullName>
    </submittedName>
</protein>
<accession>A0A1V3FXG6</accession>
<evidence type="ECO:0000313" key="1">
    <source>
        <dbReference type="EMBL" id="OOE06368.1"/>
    </source>
</evidence>
<dbReference type="EMBL" id="MQAD01000001">
    <property type="protein sequence ID" value="OOE06368.1"/>
    <property type="molecule type" value="Genomic_DNA"/>
</dbReference>
<proteinExistence type="predicted"/>
<gene>
    <name evidence="1" type="ORF">BO219_00870</name>
</gene>
<name>A0A1V3FXG6_9BACL</name>
<dbReference type="Proteomes" id="UP000188458">
    <property type="component" value="Unassembled WGS sequence"/>
</dbReference>
<comment type="caution">
    <text evidence="1">The sequence shown here is derived from an EMBL/GenBank/DDBJ whole genome shotgun (WGS) entry which is preliminary data.</text>
</comment>
<sequence>MKMMIVQLLHALTNYDLDEEEEALIRYLYVLHIGKEWDREKKEKKDDWRQQFEKMNIYKEAWCASEHATEREVFRLLLCKCLKQLHKQLSHICAHSGQAL</sequence>
<reference evidence="2" key="1">
    <citation type="submission" date="2016-11" db="EMBL/GenBank/DDBJ databases">
        <title>Draft genome sequence of Anoxybacillus sp. strain 103 isolated from the Qarvajar hot spring in Nagorno-Karabach.</title>
        <authorList>
            <person name="Hovhannisyan P."/>
            <person name="Panosyan H."/>
            <person name="Birkeland N.-K."/>
        </authorList>
    </citation>
    <scope>NUCLEOTIDE SEQUENCE [LARGE SCALE GENOMIC DNA]</scope>
    <source>
        <strain evidence="2">103</strain>
    </source>
</reference>
<dbReference type="AlphaFoldDB" id="A0A1V3FXG6"/>